<keyword evidence="2" id="KW-0238">DNA-binding</keyword>
<evidence type="ECO:0000313" key="5">
    <source>
        <dbReference type="EMBL" id="OQP65680.1"/>
    </source>
</evidence>
<evidence type="ECO:0000256" key="1">
    <source>
        <dbReference type="ARBA" id="ARBA00023015"/>
    </source>
</evidence>
<evidence type="ECO:0000259" key="4">
    <source>
        <dbReference type="PROSITE" id="PS01124"/>
    </source>
</evidence>
<dbReference type="PANTHER" id="PTHR46796">
    <property type="entry name" value="HTH-TYPE TRANSCRIPTIONAL ACTIVATOR RHAS-RELATED"/>
    <property type="match status" value="1"/>
</dbReference>
<organism evidence="5 6">
    <name type="scientific">Niastella populi</name>
    <dbReference type="NCBI Taxonomy" id="550983"/>
    <lineage>
        <taxon>Bacteria</taxon>
        <taxon>Pseudomonadati</taxon>
        <taxon>Bacteroidota</taxon>
        <taxon>Chitinophagia</taxon>
        <taxon>Chitinophagales</taxon>
        <taxon>Chitinophagaceae</taxon>
        <taxon>Niastella</taxon>
    </lineage>
</organism>
<accession>A0A1V9G536</accession>
<keyword evidence="1" id="KW-0805">Transcription regulation</keyword>
<dbReference type="InterPro" id="IPR018060">
    <property type="entry name" value="HTH_AraC"/>
</dbReference>
<dbReference type="OrthoDB" id="655946at2"/>
<reference evidence="6" key="1">
    <citation type="submission" date="2016-04" db="EMBL/GenBank/DDBJ databases">
        <authorList>
            <person name="Chen L."/>
            <person name="Zhuang W."/>
            <person name="Wang G."/>
        </authorList>
    </citation>
    <scope>NUCLEOTIDE SEQUENCE [LARGE SCALE GENOMIC DNA]</scope>
    <source>
        <strain evidence="6">208</strain>
    </source>
</reference>
<dbReference type="InterPro" id="IPR009057">
    <property type="entry name" value="Homeodomain-like_sf"/>
</dbReference>
<dbReference type="STRING" id="550983.A4R26_14740"/>
<evidence type="ECO:0000313" key="6">
    <source>
        <dbReference type="Proteomes" id="UP000192276"/>
    </source>
</evidence>
<evidence type="ECO:0000256" key="2">
    <source>
        <dbReference type="ARBA" id="ARBA00023125"/>
    </source>
</evidence>
<sequence>MEQFLPSPVLQPYIKCFRFIESEHGMVNRILPDTSIIIAFRLRGNVSYSENGLTREFPQTTISGIRDCSRIVDYEQGASNLLVVFNEGGAAAFFREPMHELGSISISLDHLIARSKVNAIEEELAAAGNNNQRIFIIERFLLSELKRKEPDHLVREAIQQIKLLKGDIKIKELLTSLPISRDPFEKRFRKITGTTPKHFAAIVRLKNMIENYSGAVSLTEAAYSAGYYDQAHFIKDFRSFTGQTPHDFFKTPQIPM</sequence>
<dbReference type="PANTHER" id="PTHR46796:SF13">
    <property type="entry name" value="HTH-TYPE TRANSCRIPTIONAL ACTIVATOR RHAS"/>
    <property type="match status" value="1"/>
</dbReference>
<dbReference type="PROSITE" id="PS01124">
    <property type="entry name" value="HTH_ARAC_FAMILY_2"/>
    <property type="match status" value="1"/>
</dbReference>
<dbReference type="Pfam" id="PF20240">
    <property type="entry name" value="DUF6597"/>
    <property type="match status" value="1"/>
</dbReference>
<dbReference type="Gene3D" id="1.10.10.60">
    <property type="entry name" value="Homeodomain-like"/>
    <property type="match status" value="1"/>
</dbReference>
<keyword evidence="3" id="KW-0804">Transcription</keyword>
<dbReference type="GO" id="GO:0003700">
    <property type="term" value="F:DNA-binding transcription factor activity"/>
    <property type="evidence" value="ECO:0007669"/>
    <property type="project" value="InterPro"/>
</dbReference>
<proteinExistence type="predicted"/>
<dbReference type="Proteomes" id="UP000192276">
    <property type="component" value="Unassembled WGS sequence"/>
</dbReference>
<comment type="caution">
    <text evidence="5">The sequence shown here is derived from an EMBL/GenBank/DDBJ whole genome shotgun (WGS) entry which is preliminary data.</text>
</comment>
<feature type="domain" description="HTH araC/xylS-type" evidence="4">
    <location>
        <begin position="148"/>
        <end position="251"/>
    </location>
</feature>
<keyword evidence="6" id="KW-1185">Reference proteome</keyword>
<dbReference type="AlphaFoldDB" id="A0A1V9G536"/>
<dbReference type="SMART" id="SM00342">
    <property type="entry name" value="HTH_ARAC"/>
    <property type="match status" value="1"/>
</dbReference>
<dbReference type="GO" id="GO:0043565">
    <property type="term" value="F:sequence-specific DNA binding"/>
    <property type="evidence" value="ECO:0007669"/>
    <property type="project" value="InterPro"/>
</dbReference>
<evidence type="ECO:0000256" key="3">
    <source>
        <dbReference type="ARBA" id="ARBA00023163"/>
    </source>
</evidence>
<dbReference type="InterPro" id="IPR046532">
    <property type="entry name" value="DUF6597"/>
</dbReference>
<protein>
    <submittedName>
        <fullName evidence="5">AraC family transcriptional regulator</fullName>
    </submittedName>
</protein>
<dbReference type="InterPro" id="IPR050204">
    <property type="entry name" value="AraC_XylS_family_regulators"/>
</dbReference>
<dbReference type="EMBL" id="LWBP01000067">
    <property type="protein sequence ID" value="OQP65680.1"/>
    <property type="molecule type" value="Genomic_DNA"/>
</dbReference>
<dbReference type="SUPFAM" id="SSF46689">
    <property type="entry name" value="Homeodomain-like"/>
    <property type="match status" value="1"/>
</dbReference>
<gene>
    <name evidence="5" type="ORF">A4R26_14740</name>
</gene>
<name>A0A1V9G536_9BACT</name>
<dbReference type="Pfam" id="PF12833">
    <property type="entry name" value="HTH_18"/>
    <property type="match status" value="1"/>
</dbReference>
<dbReference type="RefSeq" id="WP_081163283.1">
    <property type="nucleotide sequence ID" value="NZ_LWBP01000067.1"/>
</dbReference>